<name>A0ABP4T2F0_9ACTN</name>
<sequence length="160" mass="17016">MNTFRKSLIAVLGAVATVLVLSAPANAAPIEKKPTNAEMVQYAEQTGQVWNEETQELVAAWDCASGNICFYSARGGLGAVCRWSGNDANWLAAPGICSWADDVAPKSVRNNGTNSSLTGVRYYSRVGYVNTAGCTPRGGRGDFVTPELLRSHQWVTGVCG</sequence>
<feature type="signal peptide" evidence="1">
    <location>
        <begin position="1"/>
        <end position="27"/>
    </location>
</feature>
<keyword evidence="1" id="KW-0732">Signal</keyword>
<keyword evidence="3" id="KW-1185">Reference proteome</keyword>
<reference evidence="3" key="1">
    <citation type="journal article" date="2019" name="Int. J. Syst. Evol. Microbiol.">
        <title>The Global Catalogue of Microorganisms (GCM) 10K type strain sequencing project: providing services to taxonomists for standard genome sequencing and annotation.</title>
        <authorList>
            <consortium name="The Broad Institute Genomics Platform"/>
            <consortium name="The Broad Institute Genome Sequencing Center for Infectious Disease"/>
            <person name="Wu L."/>
            <person name="Ma J."/>
        </authorList>
    </citation>
    <scope>NUCLEOTIDE SEQUENCE [LARGE SCALE GENOMIC DNA]</scope>
    <source>
        <strain evidence="3">JCM 14307</strain>
    </source>
</reference>
<comment type="caution">
    <text evidence="2">The sequence shown here is derived from an EMBL/GenBank/DDBJ whole genome shotgun (WGS) entry which is preliminary data.</text>
</comment>
<gene>
    <name evidence="2" type="ORF">GCM10009745_26800</name>
</gene>
<dbReference type="RefSeq" id="WP_344150061.1">
    <property type="nucleotide sequence ID" value="NZ_BAAANF010000008.1"/>
</dbReference>
<dbReference type="Proteomes" id="UP001500280">
    <property type="component" value="Unassembled WGS sequence"/>
</dbReference>
<feature type="chain" id="PRO_5045242982" description="Peptidase inhibitor family I36 protein" evidence="1">
    <location>
        <begin position="28"/>
        <end position="160"/>
    </location>
</feature>
<proteinExistence type="predicted"/>
<evidence type="ECO:0008006" key="4">
    <source>
        <dbReference type="Google" id="ProtNLM"/>
    </source>
</evidence>
<evidence type="ECO:0000313" key="3">
    <source>
        <dbReference type="Proteomes" id="UP001500280"/>
    </source>
</evidence>
<organism evidence="2 3">
    <name type="scientific">Kribbella yunnanensis</name>
    <dbReference type="NCBI Taxonomy" id="190194"/>
    <lineage>
        <taxon>Bacteria</taxon>
        <taxon>Bacillati</taxon>
        <taxon>Actinomycetota</taxon>
        <taxon>Actinomycetes</taxon>
        <taxon>Propionibacteriales</taxon>
        <taxon>Kribbellaceae</taxon>
        <taxon>Kribbella</taxon>
    </lineage>
</organism>
<dbReference type="EMBL" id="BAAANF010000008">
    <property type="protein sequence ID" value="GAA1681224.1"/>
    <property type="molecule type" value="Genomic_DNA"/>
</dbReference>
<dbReference type="Pfam" id="PF03995">
    <property type="entry name" value="Inhibitor_I36"/>
    <property type="match status" value="1"/>
</dbReference>
<accession>A0ABP4T2F0</accession>
<protein>
    <recommendedName>
        <fullName evidence="4">Peptidase inhibitor family I36 protein</fullName>
    </recommendedName>
</protein>
<evidence type="ECO:0000256" key="1">
    <source>
        <dbReference type="SAM" id="SignalP"/>
    </source>
</evidence>
<evidence type="ECO:0000313" key="2">
    <source>
        <dbReference type="EMBL" id="GAA1681224.1"/>
    </source>
</evidence>